<dbReference type="SUPFAM" id="SSF56112">
    <property type="entry name" value="Protein kinase-like (PK-like)"/>
    <property type="match status" value="1"/>
</dbReference>
<dbReference type="PANTHER" id="PTHR43289">
    <property type="entry name" value="MITOGEN-ACTIVATED PROTEIN KINASE KINASE KINASE 20-RELATED"/>
    <property type="match status" value="1"/>
</dbReference>
<feature type="repeat" description="TPR" evidence="5">
    <location>
        <begin position="696"/>
        <end position="729"/>
    </location>
</feature>
<dbReference type="PROSITE" id="PS00108">
    <property type="entry name" value="PROTEIN_KINASE_ST"/>
    <property type="match status" value="1"/>
</dbReference>
<dbReference type="SMART" id="SM00028">
    <property type="entry name" value="TPR"/>
    <property type="match status" value="3"/>
</dbReference>
<dbReference type="InterPro" id="IPR011990">
    <property type="entry name" value="TPR-like_helical_dom_sf"/>
</dbReference>
<evidence type="ECO:0000313" key="10">
    <source>
        <dbReference type="Proteomes" id="UP000002402"/>
    </source>
</evidence>
<keyword evidence="10" id="KW-1185">Reference proteome</keyword>
<evidence type="ECO:0000256" key="2">
    <source>
        <dbReference type="ARBA" id="ARBA00022741"/>
    </source>
</evidence>
<sequence length="924" mass="100625">MTPGASAMSMRDSGRGRAGTGNREGDAFGTGPGSRRDDAPPVPQVGRYFLLKRLGQGGMGVVYAAYDPDLDRKVALKLLHADSRTDSEEARARLLREAQAMARVSHPNVIPIFDVDVWGDRVFLAMELVDGGTLASWVKEGQRSWREILESFLAAGRGLQAAHEAGLVHRDFKPANVLVNKAGRVFVTDFGLARPVGTLPKEEPLSEDAEALIPSERRMLDTPLTEAGLIIGTPSYMSPEQFRGDDLDPRSDQFSFCVALYWALYRQRPFEPAKMEAYASSRKPQAQPVVEATEPLNVTAPLEREAPKPLPPPVLIQEPPRDVKVPAWVKQAMMRGLSLDPAARFASMEALLGALSQEHRFTKRRRWVAGASTVAAGVALVGGVLYQQSQVCAAAGARMDDVWSPAARQQVEAAFLATGKPFAQELAGKVSQVLDGYASAWKQQSTEACEATHVHGVQTEELLTRRTVCLARRHKDVRATVALLSSADASLVEKSVDAVHALPSLHECEDEESLAEQQRLPSDAAKRADIEKLEEQLAGVKALVDAGRYPKALETARALEAPVLATGHLPLTAELRFHLGWLQEQNGQSPEASKQLFHAVRDAEAGRADRLKVAILNKLLYVEDGQQHFTQASDWGELAHATLQRLGGEPVLEADVRMNQANLAVSQERFEDARTLLEQAKALQAHALPLGHPKRARTTFLLGGVMLDLGKPEEAVKLLEEALTLTEAAVGPWHPDMAQRHGMLSLTLRELKQDAKALAHAQAAAQVRKATQGETSVLYAETLDEVGMCLHAMKRYDEALKAYEEALVIKRAALPADDERLQYSYDGVGQALLELGKANESVAPLRQAVSFASAPPDVLAESGFALARALWMTQQPPAARGEAAQARARFTEAGLDARVADVDAWLSTLPPEPAPRPARRKPRR</sequence>
<dbReference type="InterPro" id="IPR008271">
    <property type="entry name" value="Ser/Thr_kinase_AS"/>
</dbReference>
<dbReference type="Pfam" id="PF13424">
    <property type="entry name" value="TPR_12"/>
    <property type="match status" value="2"/>
</dbReference>
<dbReference type="PANTHER" id="PTHR43289:SF34">
    <property type="entry name" value="SERINE_THREONINE-PROTEIN KINASE YBDM-RELATED"/>
    <property type="match status" value="1"/>
</dbReference>
<feature type="region of interest" description="Disordered" evidence="7">
    <location>
        <begin position="1"/>
        <end position="42"/>
    </location>
</feature>
<dbReference type="eggNOG" id="COG0515">
    <property type="taxonomic scope" value="Bacteria"/>
</dbReference>
<dbReference type="Proteomes" id="UP000002402">
    <property type="component" value="Chromosome"/>
</dbReference>
<dbReference type="GO" id="GO:0004674">
    <property type="term" value="F:protein serine/threonine kinase activity"/>
    <property type="evidence" value="ECO:0007669"/>
    <property type="project" value="TreeGrafter"/>
</dbReference>
<keyword evidence="1 9" id="KW-0808">Transferase</keyword>
<dbReference type="Gene3D" id="1.25.40.10">
    <property type="entry name" value="Tetratricopeptide repeat domain"/>
    <property type="match status" value="2"/>
</dbReference>
<keyword evidence="2 6" id="KW-0547">Nucleotide-binding</keyword>
<dbReference type="Gene3D" id="3.30.200.20">
    <property type="entry name" value="Phosphorylase Kinase, domain 1"/>
    <property type="match status" value="1"/>
</dbReference>
<organism evidence="9 10">
    <name type="scientific">Myxococcus xanthus (strain DK1622)</name>
    <dbReference type="NCBI Taxonomy" id="246197"/>
    <lineage>
        <taxon>Bacteria</taxon>
        <taxon>Pseudomonadati</taxon>
        <taxon>Myxococcota</taxon>
        <taxon>Myxococcia</taxon>
        <taxon>Myxococcales</taxon>
        <taxon>Cystobacterineae</taxon>
        <taxon>Myxococcaceae</taxon>
        <taxon>Myxococcus</taxon>
    </lineage>
</organism>
<dbReference type="GO" id="GO:0005524">
    <property type="term" value="F:ATP binding"/>
    <property type="evidence" value="ECO:0007669"/>
    <property type="project" value="UniProtKB-UniRule"/>
</dbReference>
<dbReference type="InterPro" id="IPR019734">
    <property type="entry name" value="TPR_rpt"/>
</dbReference>
<evidence type="ECO:0000256" key="4">
    <source>
        <dbReference type="ARBA" id="ARBA00022840"/>
    </source>
</evidence>
<dbReference type="PROSITE" id="PS00107">
    <property type="entry name" value="PROTEIN_KINASE_ATP"/>
    <property type="match status" value="1"/>
</dbReference>
<dbReference type="PROSITE" id="PS50005">
    <property type="entry name" value="TPR"/>
    <property type="match status" value="2"/>
</dbReference>
<evidence type="ECO:0000256" key="5">
    <source>
        <dbReference type="PROSITE-ProRule" id="PRU00339"/>
    </source>
</evidence>
<dbReference type="STRING" id="246197.MXAN_0117"/>
<gene>
    <name evidence="9" type="ordered locus">MXAN_0117</name>
</gene>
<dbReference type="EMBL" id="CP000113">
    <property type="protein sequence ID" value="ABF90109.1"/>
    <property type="molecule type" value="Genomic_DNA"/>
</dbReference>
<dbReference type="eggNOG" id="COG0457">
    <property type="taxonomic scope" value="Bacteria"/>
</dbReference>
<dbReference type="HOGENOM" id="CLU_009368_0_0_7"/>
<dbReference type="InterPro" id="IPR011009">
    <property type="entry name" value="Kinase-like_dom_sf"/>
</dbReference>
<dbReference type="EnsemblBacteria" id="ABF90109">
    <property type="protein sequence ID" value="ABF90109"/>
    <property type="gene ID" value="MXAN_0117"/>
</dbReference>
<keyword evidence="3 9" id="KW-0418">Kinase</keyword>
<reference evidence="9 10" key="1">
    <citation type="journal article" date="2006" name="Proc. Natl. Acad. Sci. U.S.A.">
        <title>Evolution of sensory complexity recorded in a myxobacterial genome.</title>
        <authorList>
            <person name="Goldman B.S."/>
            <person name="Nierman W.C."/>
            <person name="Kaiser D."/>
            <person name="Slater S.C."/>
            <person name="Durkin A.S."/>
            <person name="Eisen J.A."/>
            <person name="Ronning C.M."/>
            <person name="Barbazuk W.B."/>
            <person name="Blanchard M."/>
            <person name="Field C."/>
            <person name="Halling C."/>
            <person name="Hinkle G."/>
            <person name="Iartchuk O."/>
            <person name="Kim H.S."/>
            <person name="Mackenzie C."/>
            <person name="Madupu R."/>
            <person name="Miller N."/>
            <person name="Shvartsbeyn A."/>
            <person name="Sullivan S.A."/>
            <person name="Vaudin M."/>
            <person name="Wiegand R."/>
            <person name="Kaplan H.B."/>
        </authorList>
    </citation>
    <scope>NUCLEOTIDE SEQUENCE [LARGE SCALE GENOMIC DNA]</scope>
    <source>
        <strain evidence="10">DK1622</strain>
    </source>
</reference>
<proteinExistence type="predicted"/>
<evidence type="ECO:0000313" key="9">
    <source>
        <dbReference type="EMBL" id="ABF90109.1"/>
    </source>
</evidence>
<feature type="domain" description="Protein kinase" evidence="8">
    <location>
        <begin position="48"/>
        <end position="362"/>
    </location>
</feature>
<evidence type="ECO:0000256" key="1">
    <source>
        <dbReference type="ARBA" id="ARBA00022679"/>
    </source>
</evidence>
<protein>
    <submittedName>
        <fullName evidence="9">Serine/threonine kinase family protein</fullName>
        <ecNumber evidence="9">2.7.1.-</ecNumber>
    </submittedName>
</protein>
<dbReference type="EC" id="2.7.1.-" evidence="9"/>
<dbReference type="KEGG" id="mxa:MXAN_0117"/>
<accession>Q1DG23</accession>
<evidence type="ECO:0000256" key="7">
    <source>
        <dbReference type="SAM" id="MobiDB-lite"/>
    </source>
</evidence>
<evidence type="ECO:0000256" key="6">
    <source>
        <dbReference type="PROSITE-ProRule" id="PRU10141"/>
    </source>
</evidence>
<dbReference type="InterPro" id="IPR000719">
    <property type="entry name" value="Prot_kinase_dom"/>
</dbReference>
<dbReference type="CDD" id="cd14014">
    <property type="entry name" value="STKc_PknB_like"/>
    <property type="match status" value="1"/>
</dbReference>
<dbReference type="OrthoDB" id="9801841at2"/>
<name>Q1DG23_MYXXD</name>
<dbReference type="Pfam" id="PF00069">
    <property type="entry name" value="Pkinase"/>
    <property type="match status" value="1"/>
</dbReference>
<dbReference type="SUPFAM" id="SSF48452">
    <property type="entry name" value="TPR-like"/>
    <property type="match status" value="1"/>
</dbReference>
<dbReference type="InterPro" id="IPR017441">
    <property type="entry name" value="Protein_kinase_ATP_BS"/>
</dbReference>
<dbReference type="Gene3D" id="1.10.510.10">
    <property type="entry name" value="Transferase(Phosphotransferase) domain 1"/>
    <property type="match status" value="1"/>
</dbReference>
<evidence type="ECO:0000256" key="3">
    <source>
        <dbReference type="ARBA" id="ARBA00022777"/>
    </source>
</evidence>
<evidence type="ECO:0000259" key="8">
    <source>
        <dbReference type="PROSITE" id="PS50011"/>
    </source>
</evidence>
<feature type="repeat" description="TPR" evidence="5">
    <location>
        <begin position="780"/>
        <end position="813"/>
    </location>
</feature>
<dbReference type="AlphaFoldDB" id="Q1DG23"/>
<feature type="binding site" evidence="6">
    <location>
        <position position="77"/>
    </location>
    <ligand>
        <name>ATP</name>
        <dbReference type="ChEBI" id="CHEBI:30616"/>
    </ligand>
</feature>
<keyword evidence="4 6" id="KW-0067">ATP-binding</keyword>
<keyword evidence="5" id="KW-0802">TPR repeat</keyword>
<dbReference type="PROSITE" id="PS50011">
    <property type="entry name" value="PROTEIN_KINASE_DOM"/>
    <property type="match status" value="1"/>
</dbReference>